<organism evidence="1 2">
    <name type="scientific">Aegilops tauschii subsp. strangulata</name>
    <name type="common">Goatgrass</name>
    <dbReference type="NCBI Taxonomy" id="200361"/>
    <lineage>
        <taxon>Eukaryota</taxon>
        <taxon>Viridiplantae</taxon>
        <taxon>Streptophyta</taxon>
        <taxon>Embryophyta</taxon>
        <taxon>Tracheophyta</taxon>
        <taxon>Spermatophyta</taxon>
        <taxon>Magnoliopsida</taxon>
        <taxon>Liliopsida</taxon>
        <taxon>Poales</taxon>
        <taxon>Poaceae</taxon>
        <taxon>BOP clade</taxon>
        <taxon>Pooideae</taxon>
        <taxon>Triticodae</taxon>
        <taxon>Triticeae</taxon>
        <taxon>Triticinae</taxon>
        <taxon>Aegilops</taxon>
    </lineage>
</organism>
<protein>
    <submittedName>
        <fullName evidence="1">Uncharacterized protein</fullName>
    </submittedName>
</protein>
<dbReference type="Gramene" id="AET7Gv20583800.3">
    <property type="protein sequence ID" value="AET7Gv20583800.3"/>
    <property type="gene ID" value="AET7Gv20583800"/>
</dbReference>
<proteinExistence type="predicted"/>
<dbReference type="EnsemblPlants" id="AET7Gv20583800.5">
    <property type="protein sequence ID" value="AET7Gv20583800.5"/>
    <property type="gene ID" value="AET7Gv20583800"/>
</dbReference>
<accession>A0A453RHJ5</accession>
<reference evidence="1" key="5">
    <citation type="journal article" date="2021" name="G3 (Bethesda)">
        <title>Aegilops tauschii genome assembly Aet v5.0 features greater sequence contiguity and improved annotation.</title>
        <authorList>
            <person name="Wang L."/>
            <person name="Zhu T."/>
            <person name="Rodriguez J.C."/>
            <person name="Deal K.R."/>
            <person name="Dubcovsky J."/>
            <person name="McGuire P.E."/>
            <person name="Lux T."/>
            <person name="Spannagl M."/>
            <person name="Mayer K.F.X."/>
            <person name="Baldrich P."/>
            <person name="Meyers B.C."/>
            <person name="Huo N."/>
            <person name="Gu Y.Q."/>
            <person name="Zhou H."/>
            <person name="Devos K.M."/>
            <person name="Bennetzen J.L."/>
            <person name="Unver T."/>
            <person name="Budak H."/>
            <person name="Gulick P.J."/>
            <person name="Galiba G."/>
            <person name="Kalapos B."/>
            <person name="Nelson D.R."/>
            <person name="Li P."/>
            <person name="You F.M."/>
            <person name="Luo M.C."/>
            <person name="Dvorak J."/>
        </authorList>
    </citation>
    <scope>NUCLEOTIDE SEQUENCE [LARGE SCALE GENOMIC DNA]</scope>
    <source>
        <strain evidence="1">cv. AL8/78</strain>
    </source>
</reference>
<reference evidence="1" key="3">
    <citation type="journal article" date="2017" name="Nature">
        <title>Genome sequence of the progenitor of the wheat D genome Aegilops tauschii.</title>
        <authorList>
            <person name="Luo M.C."/>
            <person name="Gu Y.Q."/>
            <person name="Puiu D."/>
            <person name="Wang H."/>
            <person name="Twardziok S.O."/>
            <person name="Deal K.R."/>
            <person name="Huo N."/>
            <person name="Zhu T."/>
            <person name="Wang L."/>
            <person name="Wang Y."/>
            <person name="McGuire P.E."/>
            <person name="Liu S."/>
            <person name="Long H."/>
            <person name="Ramasamy R.K."/>
            <person name="Rodriguez J.C."/>
            <person name="Van S.L."/>
            <person name="Yuan L."/>
            <person name="Wang Z."/>
            <person name="Xia Z."/>
            <person name="Xiao L."/>
            <person name="Anderson O.D."/>
            <person name="Ouyang S."/>
            <person name="Liang Y."/>
            <person name="Zimin A.V."/>
            <person name="Pertea G."/>
            <person name="Qi P."/>
            <person name="Bennetzen J.L."/>
            <person name="Dai X."/>
            <person name="Dawson M.W."/>
            <person name="Muller H.G."/>
            <person name="Kugler K."/>
            <person name="Rivarola-Duarte L."/>
            <person name="Spannagl M."/>
            <person name="Mayer K.F.X."/>
            <person name="Lu F.H."/>
            <person name="Bevan M.W."/>
            <person name="Leroy P."/>
            <person name="Li P."/>
            <person name="You F.M."/>
            <person name="Sun Q."/>
            <person name="Liu Z."/>
            <person name="Lyons E."/>
            <person name="Wicker T."/>
            <person name="Salzberg S.L."/>
            <person name="Devos K.M."/>
            <person name="Dvorak J."/>
        </authorList>
    </citation>
    <scope>NUCLEOTIDE SEQUENCE [LARGE SCALE GENOMIC DNA]</scope>
    <source>
        <strain evidence="1">cv. AL8/78</strain>
    </source>
</reference>
<dbReference type="Proteomes" id="UP000015105">
    <property type="component" value="Chromosome 7D"/>
</dbReference>
<sequence length="140" mass="15587">MSGHGGKRSWYHAHTIPRDSCSFYTASMYIYISAPYRTCIPFVFPLTGQVCCMQKQDALNRLSVVTATCSTLPSFSLIHLVLLLRLSYLCSQRLFSLSLATIISPQVRTNVFIHAPGKLSITFIPCHFLPGRPTPSHPSP</sequence>
<dbReference type="AlphaFoldDB" id="A0A453RHJ5"/>
<reference evidence="2" key="1">
    <citation type="journal article" date="2014" name="Science">
        <title>Ancient hybridizations among the ancestral genomes of bread wheat.</title>
        <authorList>
            <consortium name="International Wheat Genome Sequencing Consortium,"/>
            <person name="Marcussen T."/>
            <person name="Sandve S.R."/>
            <person name="Heier L."/>
            <person name="Spannagl M."/>
            <person name="Pfeifer M."/>
            <person name="Jakobsen K.S."/>
            <person name="Wulff B.B."/>
            <person name="Steuernagel B."/>
            <person name="Mayer K.F."/>
            <person name="Olsen O.A."/>
        </authorList>
    </citation>
    <scope>NUCLEOTIDE SEQUENCE [LARGE SCALE GENOMIC DNA]</scope>
    <source>
        <strain evidence="2">cv. AL8/78</strain>
    </source>
</reference>
<name>A0A453RHJ5_AEGTS</name>
<reference evidence="1" key="4">
    <citation type="submission" date="2019-03" db="UniProtKB">
        <authorList>
            <consortium name="EnsemblPlants"/>
        </authorList>
    </citation>
    <scope>IDENTIFICATION</scope>
</reference>
<evidence type="ECO:0000313" key="2">
    <source>
        <dbReference type="Proteomes" id="UP000015105"/>
    </source>
</evidence>
<evidence type="ECO:0000313" key="1">
    <source>
        <dbReference type="EnsemblPlants" id="AET7Gv20583800.3"/>
    </source>
</evidence>
<reference evidence="2" key="2">
    <citation type="journal article" date="2017" name="Nat. Plants">
        <title>The Aegilops tauschii genome reveals multiple impacts of transposons.</title>
        <authorList>
            <person name="Zhao G."/>
            <person name="Zou C."/>
            <person name="Li K."/>
            <person name="Wang K."/>
            <person name="Li T."/>
            <person name="Gao L."/>
            <person name="Zhang X."/>
            <person name="Wang H."/>
            <person name="Yang Z."/>
            <person name="Liu X."/>
            <person name="Jiang W."/>
            <person name="Mao L."/>
            <person name="Kong X."/>
            <person name="Jiao Y."/>
            <person name="Jia J."/>
        </authorList>
    </citation>
    <scope>NUCLEOTIDE SEQUENCE [LARGE SCALE GENOMIC DNA]</scope>
    <source>
        <strain evidence="2">cv. AL8/78</strain>
    </source>
</reference>
<dbReference type="EnsemblPlants" id="AET7Gv20583800.1">
    <property type="protein sequence ID" value="AET7Gv20583800.1"/>
    <property type="gene ID" value="AET7Gv20583800"/>
</dbReference>
<dbReference type="Gramene" id="AET7Gv20583800.1">
    <property type="protein sequence ID" value="AET7Gv20583800.1"/>
    <property type="gene ID" value="AET7Gv20583800"/>
</dbReference>
<keyword evidence="2" id="KW-1185">Reference proteome</keyword>
<dbReference type="EnsemblPlants" id="AET7Gv20583800.3">
    <property type="protein sequence ID" value="AET7Gv20583800.3"/>
    <property type="gene ID" value="AET7Gv20583800"/>
</dbReference>
<dbReference type="Gramene" id="AET7Gv20583800.5">
    <property type="protein sequence ID" value="AET7Gv20583800.5"/>
    <property type="gene ID" value="AET7Gv20583800"/>
</dbReference>